<evidence type="ECO:0000313" key="11">
    <source>
        <dbReference type="EMBL" id="RKO99269.1"/>
    </source>
</evidence>
<dbReference type="EMBL" id="ML014302">
    <property type="protein sequence ID" value="RKO99269.1"/>
    <property type="molecule type" value="Genomic_DNA"/>
</dbReference>
<dbReference type="NCBIfam" id="NF002325">
    <property type="entry name" value="PRK01278.1"/>
    <property type="match status" value="1"/>
</dbReference>
<dbReference type="NCBIfam" id="TIGR00707">
    <property type="entry name" value="argD"/>
    <property type="match status" value="1"/>
</dbReference>
<dbReference type="InterPro" id="IPR015422">
    <property type="entry name" value="PyrdxlP-dep_Trfase_small"/>
</dbReference>
<dbReference type="InterPro" id="IPR004636">
    <property type="entry name" value="AcOrn/SuccOrn_fam"/>
</dbReference>
<dbReference type="GO" id="GO:0030170">
    <property type="term" value="F:pyridoxal phosphate binding"/>
    <property type="evidence" value="ECO:0007669"/>
    <property type="project" value="InterPro"/>
</dbReference>
<dbReference type="Proteomes" id="UP000274922">
    <property type="component" value="Unassembled WGS sequence"/>
</dbReference>
<evidence type="ECO:0000256" key="1">
    <source>
        <dbReference type="ARBA" id="ARBA00001933"/>
    </source>
</evidence>
<dbReference type="GO" id="GO:0003992">
    <property type="term" value="F:N2-acetyl-L-ornithine:2-oxoglutarate 5-aminotransferase activity"/>
    <property type="evidence" value="ECO:0007669"/>
    <property type="project" value="UniProtKB-EC"/>
</dbReference>
<dbReference type="GO" id="GO:0042802">
    <property type="term" value="F:identical protein binding"/>
    <property type="evidence" value="ECO:0007669"/>
    <property type="project" value="TreeGrafter"/>
</dbReference>
<dbReference type="PROSITE" id="PS00600">
    <property type="entry name" value="AA_TRANSFER_CLASS_3"/>
    <property type="match status" value="1"/>
</dbReference>
<evidence type="ECO:0000256" key="4">
    <source>
        <dbReference type="ARBA" id="ARBA00008954"/>
    </source>
</evidence>
<keyword evidence="9 10" id="KW-0663">Pyridoxal phosphate</keyword>
<dbReference type="Gene3D" id="3.90.1150.10">
    <property type="entry name" value="Aspartate Aminotransferase, domain 1"/>
    <property type="match status" value="1"/>
</dbReference>
<dbReference type="InterPro" id="IPR005814">
    <property type="entry name" value="Aminotrans_3"/>
</dbReference>
<keyword evidence="6" id="KW-0032">Aminotransferase</keyword>
<comment type="subcellular location">
    <subcellularLocation>
        <location evidence="2">Mitochondrion</location>
    </subcellularLocation>
</comment>
<reference evidence="12" key="1">
    <citation type="journal article" date="2018" name="Nat. Microbiol.">
        <title>Leveraging single-cell genomics to expand the fungal tree of life.</title>
        <authorList>
            <person name="Ahrendt S.R."/>
            <person name="Quandt C.A."/>
            <person name="Ciobanu D."/>
            <person name="Clum A."/>
            <person name="Salamov A."/>
            <person name="Andreopoulos B."/>
            <person name="Cheng J.F."/>
            <person name="Woyke T."/>
            <person name="Pelin A."/>
            <person name="Henrissat B."/>
            <person name="Reynolds N.K."/>
            <person name="Benny G.L."/>
            <person name="Smith M.E."/>
            <person name="James T.Y."/>
            <person name="Grigoriev I.V."/>
        </authorList>
    </citation>
    <scope>NUCLEOTIDE SEQUENCE [LARGE SCALE GENOMIC DNA]</scope>
    <source>
        <strain evidence="12">ATCC 52028</strain>
    </source>
</reference>
<comment type="similarity">
    <text evidence="4 10">Belongs to the class-III pyridoxal-phosphate-dependent aminotransferase family.</text>
</comment>
<name>A0A4P9X074_9FUNG</name>
<evidence type="ECO:0000313" key="12">
    <source>
        <dbReference type="Proteomes" id="UP000274922"/>
    </source>
</evidence>
<dbReference type="PIRSF" id="PIRSF000521">
    <property type="entry name" value="Transaminase_4ab_Lys_Orn"/>
    <property type="match status" value="1"/>
</dbReference>
<evidence type="ECO:0000256" key="9">
    <source>
        <dbReference type="ARBA" id="ARBA00022898"/>
    </source>
</evidence>
<dbReference type="AlphaFoldDB" id="A0A4P9X074"/>
<evidence type="ECO:0000256" key="2">
    <source>
        <dbReference type="ARBA" id="ARBA00004173"/>
    </source>
</evidence>
<dbReference type="HAMAP" id="MF_01107">
    <property type="entry name" value="ArgD_aminotrans_3"/>
    <property type="match status" value="1"/>
</dbReference>
<dbReference type="STRING" id="1555241.A0A4P9X074"/>
<evidence type="ECO:0000256" key="7">
    <source>
        <dbReference type="ARBA" id="ARBA00022605"/>
    </source>
</evidence>
<dbReference type="Gene3D" id="3.40.640.10">
    <property type="entry name" value="Type I PLP-dependent aspartate aminotransferase-like (Major domain)"/>
    <property type="match status" value="1"/>
</dbReference>
<dbReference type="SUPFAM" id="SSF53383">
    <property type="entry name" value="PLP-dependent transferases"/>
    <property type="match status" value="1"/>
</dbReference>
<dbReference type="InterPro" id="IPR049704">
    <property type="entry name" value="Aminotrans_3_PPA_site"/>
</dbReference>
<comment type="pathway">
    <text evidence="3">Amino-acid biosynthesis; L-arginine biosynthesis; N(2)-acetyl-L-ornithine from L-glutamate: step 4/4.</text>
</comment>
<dbReference type="CDD" id="cd00610">
    <property type="entry name" value="OAT_like"/>
    <property type="match status" value="1"/>
</dbReference>
<evidence type="ECO:0000256" key="8">
    <source>
        <dbReference type="ARBA" id="ARBA00022679"/>
    </source>
</evidence>
<accession>A0A4P9X074</accession>
<gene>
    <name evidence="11" type="ORF">CXG81DRAFT_14735</name>
</gene>
<dbReference type="OrthoDB" id="5419315at2759"/>
<dbReference type="EC" id="2.6.1.11" evidence="5"/>
<evidence type="ECO:0000256" key="10">
    <source>
        <dbReference type="RuleBase" id="RU003560"/>
    </source>
</evidence>
<dbReference type="InterPro" id="IPR050103">
    <property type="entry name" value="Class-III_PLP-dep_AT"/>
</dbReference>
<keyword evidence="12" id="KW-1185">Reference proteome</keyword>
<proteinExistence type="inferred from homology"/>
<evidence type="ECO:0000256" key="3">
    <source>
        <dbReference type="ARBA" id="ARBA00005024"/>
    </source>
</evidence>
<dbReference type="UniPathway" id="UPA00068">
    <property type="reaction ID" value="UER00109"/>
</dbReference>
<keyword evidence="8" id="KW-0808">Transferase</keyword>
<organism evidence="11 12">
    <name type="scientific">Caulochytrium protostelioides</name>
    <dbReference type="NCBI Taxonomy" id="1555241"/>
    <lineage>
        <taxon>Eukaryota</taxon>
        <taxon>Fungi</taxon>
        <taxon>Fungi incertae sedis</taxon>
        <taxon>Chytridiomycota</taxon>
        <taxon>Chytridiomycota incertae sedis</taxon>
        <taxon>Chytridiomycetes</taxon>
        <taxon>Caulochytriales</taxon>
        <taxon>Caulochytriaceae</taxon>
        <taxon>Caulochytrium</taxon>
    </lineage>
</organism>
<dbReference type="FunFam" id="3.40.640.10:FF:000004">
    <property type="entry name" value="Acetylornithine aminotransferase"/>
    <property type="match status" value="1"/>
</dbReference>
<dbReference type="InterPro" id="IPR015424">
    <property type="entry name" value="PyrdxlP-dep_Trfase"/>
</dbReference>
<dbReference type="GO" id="GO:0006526">
    <property type="term" value="P:L-arginine biosynthetic process"/>
    <property type="evidence" value="ECO:0007669"/>
    <property type="project" value="UniProtKB-UniPathway"/>
</dbReference>
<keyword evidence="7" id="KW-0028">Amino-acid biosynthesis</keyword>
<evidence type="ECO:0000256" key="5">
    <source>
        <dbReference type="ARBA" id="ARBA00012919"/>
    </source>
</evidence>
<comment type="cofactor">
    <cofactor evidence="1">
        <name>pyridoxal 5'-phosphate</name>
        <dbReference type="ChEBI" id="CHEBI:597326"/>
    </cofactor>
</comment>
<evidence type="ECO:0000256" key="6">
    <source>
        <dbReference type="ARBA" id="ARBA00022576"/>
    </source>
</evidence>
<dbReference type="GO" id="GO:0005739">
    <property type="term" value="C:mitochondrion"/>
    <property type="evidence" value="ECO:0007669"/>
    <property type="project" value="UniProtKB-SubCell"/>
</dbReference>
<protein>
    <recommendedName>
        <fullName evidence="5">acetylornithine transaminase</fullName>
        <ecNumber evidence="5">2.6.1.11</ecNumber>
    </recommendedName>
</protein>
<dbReference type="InterPro" id="IPR015421">
    <property type="entry name" value="PyrdxlP-dep_Trfase_major"/>
</dbReference>
<dbReference type="PANTHER" id="PTHR11986:SF79">
    <property type="entry name" value="ACETYLORNITHINE AMINOTRANSFERASE, MITOCHONDRIAL"/>
    <property type="match status" value="1"/>
</dbReference>
<sequence length="415" mass="44213">MASAQHIAEDKQSLLQVYAQPDDVVISHGKGCYLYDTDGRKFLDLNAGIAVNALGHGDPEFVAVIQQQAAKIVHLSNLYHNEHAGPLAKKMLDAVGPVGPFAQGGKVFFSNSGTEANEAAIKFARKYARVAHPDKPNKTRIISFERAFHGRTLGSLSATPAAKYQAPFMPLVPGFVHTPYNDIEAFLAAIDETVCAVMIEPVQGEGGIHPATPGFLTAVREACDRVGALMVADEIQAGLGRTGTVFAYQGLAHAVVPDVITIAKPLANGIPIGAVIMAQPVADSMKPGEHGTTFGGSPFATAVATHVWDRITAPAFLRHVEETGNALSQAMRGLAEAHPRLFKAVRSRGLMLGLELQDDVAPAAFVDRARAHGALTISAGTNVIRLVPALIFSEKEIAETERIFKLVIQDLETQL</sequence>
<dbReference type="Pfam" id="PF00202">
    <property type="entry name" value="Aminotran_3"/>
    <property type="match status" value="1"/>
</dbReference>
<dbReference type="PANTHER" id="PTHR11986">
    <property type="entry name" value="AMINOTRANSFERASE CLASS III"/>
    <property type="match status" value="1"/>
</dbReference>